<dbReference type="InterPro" id="IPR045040">
    <property type="entry name" value="PORR_fam"/>
</dbReference>
<dbReference type="Proteomes" id="UP000541444">
    <property type="component" value="Unassembled WGS sequence"/>
</dbReference>
<protein>
    <recommendedName>
        <fullName evidence="1">PORR domain-containing protein</fullName>
    </recommendedName>
</protein>
<feature type="domain" description="PORR" evidence="1">
    <location>
        <begin position="117"/>
        <end position="168"/>
    </location>
</feature>
<dbReference type="EMBL" id="JACGCM010002002">
    <property type="protein sequence ID" value="KAF6146250.1"/>
    <property type="molecule type" value="Genomic_DNA"/>
</dbReference>
<keyword evidence="3" id="KW-1185">Reference proteome</keyword>
<dbReference type="Pfam" id="PF11955">
    <property type="entry name" value="PORR"/>
    <property type="match status" value="2"/>
</dbReference>
<evidence type="ECO:0000313" key="2">
    <source>
        <dbReference type="EMBL" id="KAF6146250.1"/>
    </source>
</evidence>
<organism evidence="2 3">
    <name type="scientific">Kingdonia uniflora</name>
    <dbReference type="NCBI Taxonomy" id="39325"/>
    <lineage>
        <taxon>Eukaryota</taxon>
        <taxon>Viridiplantae</taxon>
        <taxon>Streptophyta</taxon>
        <taxon>Embryophyta</taxon>
        <taxon>Tracheophyta</taxon>
        <taxon>Spermatophyta</taxon>
        <taxon>Magnoliopsida</taxon>
        <taxon>Ranunculales</taxon>
        <taxon>Circaeasteraceae</taxon>
        <taxon>Kingdonia</taxon>
    </lineage>
</organism>
<feature type="domain" description="PORR" evidence="1">
    <location>
        <begin position="39"/>
        <end position="100"/>
    </location>
</feature>
<dbReference type="PANTHER" id="PTHR31476:SF9">
    <property type="entry name" value="PROTEIN ROOT PRIMORDIUM DEFECTIVE 1"/>
    <property type="match status" value="1"/>
</dbReference>
<accession>A0A7J7LUP7</accession>
<gene>
    <name evidence="2" type="ORF">GIB67_011722</name>
</gene>
<reference evidence="2 3" key="1">
    <citation type="journal article" date="2020" name="IScience">
        <title>Genome Sequencing of the Endangered Kingdonia uniflora (Circaeasteraceae, Ranunculales) Reveals Potential Mechanisms of Evolutionary Specialization.</title>
        <authorList>
            <person name="Sun Y."/>
            <person name="Deng T."/>
            <person name="Zhang A."/>
            <person name="Moore M.J."/>
            <person name="Landis J.B."/>
            <person name="Lin N."/>
            <person name="Zhang H."/>
            <person name="Zhang X."/>
            <person name="Huang J."/>
            <person name="Zhang X."/>
            <person name="Sun H."/>
            <person name="Wang H."/>
        </authorList>
    </citation>
    <scope>NUCLEOTIDE SEQUENCE [LARGE SCALE GENOMIC DNA]</scope>
    <source>
        <strain evidence="2">TB1705</strain>
        <tissue evidence="2">Leaf</tissue>
    </source>
</reference>
<evidence type="ECO:0000313" key="3">
    <source>
        <dbReference type="Proteomes" id="UP000541444"/>
    </source>
</evidence>
<dbReference type="OrthoDB" id="657547at2759"/>
<dbReference type="PANTHER" id="PTHR31476">
    <property type="entry name" value="PROTEIN WHAT'S THIS FACTOR 1 HOMOLOG, CHLOROPLASTIC"/>
    <property type="match status" value="1"/>
</dbReference>
<name>A0A7J7LUP7_9MAGN</name>
<sequence>MKIGYYTTNPSALLESTLLLVVSASNNTKLKTSSSNTLLIFEIYPHPVQRILFCRLTRKAILQIEEGKFALNEQIGDAVTYLRKLPWLSNTGRVQLEHVRIAPCRVRVTGRLQVLDISSYDLWSIEARKRLEKRGLVMIHELLLITVEKKHTLERIVHFRIVMDLPKKDEYWRGDLVKPNELYFARRKLAELIKMSSRKYGGDRKICDGNFRRDRDHVDRRSFGRQNSYNSYEHFAVQDKLHIDGKEGTSYTQIQVLLLGVTGRDKKIQIRSWI</sequence>
<dbReference type="AlphaFoldDB" id="A0A7J7LUP7"/>
<dbReference type="InterPro" id="IPR021099">
    <property type="entry name" value="PORR_domain"/>
</dbReference>
<evidence type="ECO:0000259" key="1">
    <source>
        <dbReference type="Pfam" id="PF11955"/>
    </source>
</evidence>
<comment type="caution">
    <text evidence="2">The sequence shown here is derived from an EMBL/GenBank/DDBJ whole genome shotgun (WGS) entry which is preliminary data.</text>
</comment>
<dbReference type="GO" id="GO:0003723">
    <property type="term" value="F:RNA binding"/>
    <property type="evidence" value="ECO:0007669"/>
    <property type="project" value="InterPro"/>
</dbReference>
<proteinExistence type="predicted"/>